<keyword evidence="1" id="KW-0472">Membrane</keyword>
<evidence type="ECO:0000256" key="1">
    <source>
        <dbReference type="SAM" id="Phobius"/>
    </source>
</evidence>
<accession>A0A6C0HTF9</accession>
<keyword evidence="1" id="KW-1133">Transmembrane helix</keyword>
<dbReference type="EMBL" id="MN740010">
    <property type="protein sequence ID" value="QHT83587.1"/>
    <property type="molecule type" value="Genomic_DNA"/>
</dbReference>
<feature type="transmembrane region" description="Helical" evidence="1">
    <location>
        <begin position="12"/>
        <end position="33"/>
    </location>
</feature>
<protein>
    <submittedName>
        <fullName evidence="2">Uncharacterized protein</fullName>
    </submittedName>
</protein>
<keyword evidence="1" id="KW-0812">Transmembrane</keyword>
<proteinExistence type="predicted"/>
<organism evidence="2">
    <name type="scientific">viral metagenome</name>
    <dbReference type="NCBI Taxonomy" id="1070528"/>
    <lineage>
        <taxon>unclassified sequences</taxon>
        <taxon>metagenomes</taxon>
        <taxon>organismal metagenomes</taxon>
    </lineage>
</organism>
<name>A0A6C0HTF9_9ZZZZ</name>
<reference evidence="2" key="1">
    <citation type="journal article" date="2020" name="Nature">
        <title>Giant virus diversity and host interactions through global metagenomics.</title>
        <authorList>
            <person name="Schulz F."/>
            <person name="Roux S."/>
            <person name="Paez-Espino D."/>
            <person name="Jungbluth S."/>
            <person name="Walsh D.A."/>
            <person name="Denef V.J."/>
            <person name="McMahon K.D."/>
            <person name="Konstantinidis K.T."/>
            <person name="Eloe-Fadrosh E.A."/>
            <person name="Kyrpides N.C."/>
            <person name="Woyke T."/>
        </authorList>
    </citation>
    <scope>NUCLEOTIDE SEQUENCE</scope>
    <source>
        <strain evidence="2">GVMAG-M-3300023184-168</strain>
    </source>
</reference>
<sequence>MFLRTFLRHNVLNNSILLFVILFSIIHFTKPNLVYNKDGSFRNFGVGFRDKTIVSIWVVSIILAILSYIFVSYFSYSI</sequence>
<feature type="transmembrane region" description="Helical" evidence="1">
    <location>
        <begin position="53"/>
        <end position="76"/>
    </location>
</feature>
<evidence type="ECO:0000313" key="2">
    <source>
        <dbReference type="EMBL" id="QHT83587.1"/>
    </source>
</evidence>
<dbReference type="AlphaFoldDB" id="A0A6C0HTF9"/>